<name>A0A5N6ZGT6_9EURO</name>
<gene>
    <name evidence="2" type="ORF">BDV28DRAFT_145009</name>
</gene>
<dbReference type="AlphaFoldDB" id="A0A5N6ZGT6"/>
<proteinExistence type="predicted"/>
<evidence type="ECO:0000259" key="1">
    <source>
        <dbReference type="PROSITE" id="PS50097"/>
    </source>
</evidence>
<keyword evidence="3" id="KW-1185">Reference proteome</keyword>
<feature type="domain" description="BTB" evidence="1">
    <location>
        <begin position="8"/>
        <end position="83"/>
    </location>
</feature>
<dbReference type="SMART" id="SM00225">
    <property type="entry name" value="BTB"/>
    <property type="match status" value="1"/>
</dbReference>
<dbReference type="Gene3D" id="3.30.710.10">
    <property type="entry name" value="Potassium Channel Kv1.1, Chain A"/>
    <property type="match status" value="1"/>
</dbReference>
<dbReference type="Pfam" id="PF00651">
    <property type="entry name" value="BTB"/>
    <property type="match status" value="1"/>
</dbReference>
<sequence length="318" mass="35843">MEAVDPDGDVIIECDDQYFRVSSKILATASPVFSALFKPHFREGASMVGGSIEPVVITLHDDDPEALLAFFNLVHFRSDALPANPSTTCLEHFAVLVDKYMCRAATEAQGRRWLLARKIKGLAVPELCQLLLLAYIVDSPSRFAAISKQILFTYSDSFSELSLLRNHPLLPNHIVAEFEAKKHEIGRIVRKAITGPFERMTTFNPAERCMALYISKLRHFGLLPGTDIFEAKTFQQVCYDIFKLPNFHSQACKVKYCVCKLREMVTQDKELKALFQKCETANLGLCMDCIKSKRSSFRNCRYAHSNLGDDKAIFGKAD</sequence>
<protein>
    <recommendedName>
        <fullName evidence="1">BTB domain-containing protein</fullName>
    </recommendedName>
</protein>
<dbReference type="InterPro" id="IPR011333">
    <property type="entry name" value="SKP1/BTB/POZ_sf"/>
</dbReference>
<organism evidence="2 3">
    <name type="scientific">Aspergillus coremiiformis</name>
    <dbReference type="NCBI Taxonomy" id="138285"/>
    <lineage>
        <taxon>Eukaryota</taxon>
        <taxon>Fungi</taxon>
        <taxon>Dikarya</taxon>
        <taxon>Ascomycota</taxon>
        <taxon>Pezizomycotina</taxon>
        <taxon>Eurotiomycetes</taxon>
        <taxon>Eurotiomycetidae</taxon>
        <taxon>Eurotiales</taxon>
        <taxon>Aspergillaceae</taxon>
        <taxon>Aspergillus</taxon>
        <taxon>Aspergillus subgen. Circumdati</taxon>
    </lineage>
</organism>
<evidence type="ECO:0000313" key="3">
    <source>
        <dbReference type="Proteomes" id="UP000327118"/>
    </source>
</evidence>
<evidence type="ECO:0000313" key="2">
    <source>
        <dbReference type="EMBL" id="KAE8356685.1"/>
    </source>
</evidence>
<dbReference type="InterPro" id="IPR000210">
    <property type="entry name" value="BTB/POZ_dom"/>
</dbReference>
<dbReference type="SUPFAM" id="SSF54695">
    <property type="entry name" value="POZ domain"/>
    <property type="match status" value="1"/>
</dbReference>
<reference evidence="3" key="1">
    <citation type="submission" date="2019-04" db="EMBL/GenBank/DDBJ databases">
        <title>Friends and foes A comparative genomics studyof 23 Aspergillus species from section Flavi.</title>
        <authorList>
            <consortium name="DOE Joint Genome Institute"/>
            <person name="Kjaerbolling I."/>
            <person name="Vesth T."/>
            <person name="Frisvad J.C."/>
            <person name="Nybo J.L."/>
            <person name="Theobald S."/>
            <person name="Kildgaard S."/>
            <person name="Isbrandt T."/>
            <person name="Kuo A."/>
            <person name="Sato A."/>
            <person name="Lyhne E.K."/>
            <person name="Kogle M.E."/>
            <person name="Wiebenga A."/>
            <person name="Kun R.S."/>
            <person name="Lubbers R.J."/>
            <person name="Makela M.R."/>
            <person name="Barry K."/>
            <person name="Chovatia M."/>
            <person name="Clum A."/>
            <person name="Daum C."/>
            <person name="Haridas S."/>
            <person name="He G."/>
            <person name="LaButti K."/>
            <person name="Lipzen A."/>
            <person name="Mondo S."/>
            <person name="Riley R."/>
            <person name="Salamov A."/>
            <person name="Simmons B.A."/>
            <person name="Magnuson J.K."/>
            <person name="Henrissat B."/>
            <person name="Mortensen U.H."/>
            <person name="Larsen T.O."/>
            <person name="Devries R.P."/>
            <person name="Grigoriev I.V."/>
            <person name="Machida M."/>
            <person name="Baker S.E."/>
            <person name="Andersen M.R."/>
        </authorList>
    </citation>
    <scope>NUCLEOTIDE SEQUENCE [LARGE SCALE GENOMIC DNA]</scope>
    <source>
        <strain evidence="3">CBS 553.77</strain>
    </source>
</reference>
<dbReference type="OrthoDB" id="5275938at2759"/>
<dbReference type="EMBL" id="ML739036">
    <property type="protein sequence ID" value="KAE8356685.1"/>
    <property type="molecule type" value="Genomic_DNA"/>
</dbReference>
<accession>A0A5N6ZGT6</accession>
<dbReference type="PROSITE" id="PS50097">
    <property type="entry name" value="BTB"/>
    <property type="match status" value="1"/>
</dbReference>
<dbReference type="Proteomes" id="UP000327118">
    <property type="component" value="Unassembled WGS sequence"/>
</dbReference>
<dbReference type="CDD" id="cd18186">
    <property type="entry name" value="BTB_POZ_ZBTB_KLHL-like"/>
    <property type="match status" value="1"/>
</dbReference>